<dbReference type="Gene3D" id="3.40.50.720">
    <property type="entry name" value="NAD(P)-binding Rossmann-like Domain"/>
    <property type="match status" value="1"/>
</dbReference>
<dbReference type="OrthoDB" id="154414at2"/>
<dbReference type="Proteomes" id="UP000317043">
    <property type="component" value="Unassembled WGS sequence"/>
</dbReference>
<proteinExistence type="inferred from homology"/>
<evidence type="ECO:0000256" key="2">
    <source>
        <dbReference type="ARBA" id="ARBA00023002"/>
    </source>
</evidence>
<dbReference type="AlphaFoldDB" id="A0A543ATM6"/>
<dbReference type="InterPro" id="IPR020904">
    <property type="entry name" value="Sc_DH/Rdtase_CS"/>
</dbReference>
<comment type="caution">
    <text evidence="3">The sequence shown here is derived from an EMBL/GenBank/DDBJ whole genome shotgun (WGS) entry which is preliminary data.</text>
</comment>
<dbReference type="PANTHER" id="PTHR43639:SF1">
    <property type="entry name" value="SHORT-CHAIN DEHYDROGENASE_REDUCTASE FAMILY PROTEIN"/>
    <property type="match status" value="1"/>
</dbReference>
<dbReference type="FunFam" id="3.40.50.720:FF:000084">
    <property type="entry name" value="Short-chain dehydrogenase reductase"/>
    <property type="match status" value="1"/>
</dbReference>
<evidence type="ECO:0000313" key="3">
    <source>
        <dbReference type="EMBL" id="TQL75947.1"/>
    </source>
</evidence>
<keyword evidence="2" id="KW-0560">Oxidoreductase</keyword>
<keyword evidence="4" id="KW-1185">Reference proteome</keyword>
<dbReference type="PROSITE" id="PS00061">
    <property type="entry name" value="ADH_SHORT"/>
    <property type="match status" value="1"/>
</dbReference>
<dbReference type="PANTHER" id="PTHR43639">
    <property type="entry name" value="OXIDOREDUCTASE, SHORT-CHAIN DEHYDROGENASE/REDUCTASE FAMILY (AFU_ORTHOLOGUE AFUA_5G02870)"/>
    <property type="match status" value="1"/>
</dbReference>
<dbReference type="PRINTS" id="PR00080">
    <property type="entry name" value="SDRFAMILY"/>
</dbReference>
<dbReference type="Pfam" id="PF13561">
    <property type="entry name" value="adh_short_C2"/>
    <property type="match status" value="1"/>
</dbReference>
<comment type="similarity">
    <text evidence="1">Belongs to the short-chain dehydrogenases/reductases (SDR) family.</text>
</comment>
<reference evidence="3 4" key="1">
    <citation type="submission" date="2019-06" db="EMBL/GenBank/DDBJ databases">
        <title>Sequencing the genomes of 1000 actinobacteria strains.</title>
        <authorList>
            <person name="Klenk H.-P."/>
        </authorList>
    </citation>
    <scope>NUCLEOTIDE SEQUENCE [LARGE SCALE GENOMIC DNA]</scope>
    <source>
        <strain evidence="3 4">DSM 45928</strain>
    </source>
</reference>
<dbReference type="InterPro" id="IPR036291">
    <property type="entry name" value="NAD(P)-bd_dom_sf"/>
</dbReference>
<dbReference type="InParanoid" id="A0A543ATM6"/>
<name>A0A543ATM6_9ACTN</name>
<dbReference type="RefSeq" id="WP_142036610.1">
    <property type="nucleotide sequence ID" value="NZ_JBHTGS010000001.1"/>
</dbReference>
<sequence length="244" mass="25042">MLQGKIAFITGGSRGIGAAVAIRLASDGADIALTYHSDRQAAEKVADAITALGRKADIQQIDVADAERLRAAVDDAANRLGGLDILVNNAGIAPMGPFTDATVTEIDRILAVHPRATMIASQAAATHLATGGRIINIGSSLARTVPYPGVAMYAMSKSALIGLTKGMAQDLAPRDITVNLVHPGSTDTDMNPADGPDADAERAVAALRRYCTPEDIAATVAHLAGPYGRNITGTEFAVDAGFGG</sequence>
<evidence type="ECO:0000313" key="4">
    <source>
        <dbReference type="Proteomes" id="UP000317043"/>
    </source>
</evidence>
<dbReference type="GO" id="GO:0016491">
    <property type="term" value="F:oxidoreductase activity"/>
    <property type="evidence" value="ECO:0007669"/>
    <property type="project" value="UniProtKB-KW"/>
</dbReference>
<protein>
    <submittedName>
        <fullName evidence="3">NAD(P)-dependent dehydrogenase (Short-subunit alcohol dehydrogenase family)</fullName>
    </submittedName>
</protein>
<dbReference type="EMBL" id="VFOW01000001">
    <property type="protein sequence ID" value="TQL75947.1"/>
    <property type="molecule type" value="Genomic_DNA"/>
</dbReference>
<dbReference type="PRINTS" id="PR00081">
    <property type="entry name" value="GDHRDH"/>
</dbReference>
<gene>
    <name evidence="3" type="ORF">FB566_1465</name>
</gene>
<accession>A0A543ATM6</accession>
<dbReference type="InterPro" id="IPR002347">
    <property type="entry name" value="SDR_fam"/>
</dbReference>
<organism evidence="3 4">
    <name type="scientific">Stackebrandtia endophytica</name>
    <dbReference type="NCBI Taxonomy" id="1496996"/>
    <lineage>
        <taxon>Bacteria</taxon>
        <taxon>Bacillati</taxon>
        <taxon>Actinomycetota</taxon>
        <taxon>Actinomycetes</taxon>
        <taxon>Glycomycetales</taxon>
        <taxon>Glycomycetaceae</taxon>
        <taxon>Stackebrandtia</taxon>
    </lineage>
</organism>
<evidence type="ECO:0000256" key="1">
    <source>
        <dbReference type="ARBA" id="ARBA00006484"/>
    </source>
</evidence>
<dbReference type="SUPFAM" id="SSF51735">
    <property type="entry name" value="NAD(P)-binding Rossmann-fold domains"/>
    <property type="match status" value="1"/>
</dbReference>